<dbReference type="Proteomes" id="UP001497497">
    <property type="component" value="Unassembled WGS sequence"/>
</dbReference>
<dbReference type="PROSITE" id="PS51510">
    <property type="entry name" value="PHOSPHAGEN_KINASE_C"/>
    <property type="match status" value="1"/>
</dbReference>
<evidence type="ECO:0000256" key="2">
    <source>
        <dbReference type="ARBA" id="ARBA00022741"/>
    </source>
</evidence>
<evidence type="ECO:0000256" key="6">
    <source>
        <dbReference type="RuleBase" id="RU000505"/>
    </source>
</evidence>
<accession>A0AAV2I4G8</accession>
<dbReference type="AlphaFoldDB" id="A0AAV2I4G8"/>
<dbReference type="InterPro" id="IPR022415">
    <property type="entry name" value="ATP-guanido_PTrfase_AS"/>
</dbReference>
<keyword evidence="3 5" id="KW-0418">Kinase</keyword>
<evidence type="ECO:0000256" key="7">
    <source>
        <dbReference type="SAM" id="MobiDB-lite"/>
    </source>
</evidence>
<name>A0AAV2I4G8_LYMST</name>
<dbReference type="EMBL" id="CAXITT010000329">
    <property type="protein sequence ID" value="CAL1539155.1"/>
    <property type="molecule type" value="Genomic_DNA"/>
</dbReference>
<dbReference type="Gene3D" id="3.30.590.10">
    <property type="entry name" value="Glutamine synthetase/guanido kinase, catalytic domain"/>
    <property type="match status" value="1"/>
</dbReference>
<sequence length="148" mass="16193">MQPGGNLQEVYSRLVSALNGLDSTGIKFALKEGIGYLTFCPSNLGTGMRVSCHMKIPLLAQQPNFEALCKSLGLQARGVDGEHTESKDGVYDISNIQRLGKTELDIIRDLAKAVQELIGKEQKLEQDAERASKAETPEKTEATEKTRD</sequence>
<feature type="region of interest" description="Disordered" evidence="7">
    <location>
        <begin position="122"/>
        <end position="148"/>
    </location>
</feature>
<dbReference type="PANTHER" id="PTHR11547">
    <property type="entry name" value="ARGININE OR CREATINE KINASE"/>
    <property type="match status" value="1"/>
</dbReference>
<keyword evidence="2 5" id="KW-0547">Nucleotide-binding</keyword>
<keyword evidence="1 5" id="KW-0808">Transferase</keyword>
<dbReference type="GO" id="GO:0004111">
    <property type="term" value="F:creatine kinase activity"/>
    <property type="evidence" value="ECO:0007669"/>
    <property type="project" value="InterPro"/>
</dbReference>
<comment type="similarity">
    <text evidence="5 6">Belongs to the ATP:guanido phosphotransferase family.</text>
</comment>
<evidence type="ECO:0000313" key="9">
    <source>
        <dbReference type="EMBL" id="CAL1539155.1"/>
    </source>
</evidence>
<dbReference type="GO" id="GO:0005615">
    <property type="term" value="C:extracellular space"/>
    <property type="evidence" value="ECO:0007669"/>
    <property type="project" value="TreeGrafter"/>
</dbReference>
<evidence type="ECO:0000256" key="5">
    <source>
        <dbReference type="PROSITE-ProRule" id="PRU00843"/>
    </source>
</evidence>
<keyword evidence="4 5" id="KW-0067">ATP-binding</keyword>
<dbReference type="GO" id="GO:0046314">
    <property type="term" value="P:phosphocreatine biosynthetic process"/>
    <property type="evidence" value="ECO:0007669"/>
    <property type="project" value="InterPro"/>
</dbReference>
<dbReference type="SUPFAM" id="SSF55931">
    <property type="entry name" value="Glutamine synthetase/guanido kinase"/>
    <property type="match status" value="1"/>
</dbReference>
<organism evidence="9 10">
    <name type="scientific">Lymnaea stagnalis</name>
    <name type="common">Great pond snail</name>
    <name type="synonym">Helix stagnalis</name>
    <dbReference type="NCBI Taxonomy" id="6523"/>
    <lineage>
        <taxon>Eukaryota</taxon>
        <taxon>Metazoa</taxon>
        <taxon>Spiralia</taxon>
        <taxon>Lophotrochozoa</taxon>
        <taxon>Mollusca</taxon>
        <taxon>Gastropoda</taxon>
        <taxon>Heterobranchia</taxon>
        <taxon>Euthyneura</taxon>
        <taxon>Panpulmonata</taxon>
        <taxon>Hygrophila</taxon>
        <taxon>Lymnaeoidea</taxon>
        <taxon>Lymnaeidae</taxon>
        <taxon>Lymnaea</taxon>
    </lineage>
</organism>
<dbReference type="InterPro" id="IPR000749">
    <property type="entry name" value="ATP-guanido_PTrfase"/>
</dbReference>
<protein>
    <recommendedName>
        <fullName evidence="8">Phosphagen kinase C-terminal domain-containing protein</fullName>
    </recommendedName>
</protein>
<keyword evidence="10" id="KW-1185">Reference proteome</keyword>
<proteinExistence type="inferred from homology"/>
<gene>
    <name evidence="9" type="ORF">GSLYS_00012976001</name>
</gene>
<evidence type="ECO:0000256" key="3">
    <source>
        <dbReference type="ARBA" id="ARBA00022777"/>
    </source>
</evidence>
<evidence type="ECO:0000256" key="1">
    <source>
        <dbReference type="ARBA" id="ARBA00022679"/>
    </source>
</evidence>
<dbReference type="PROSITE" id="PS00112">
    <property type="entry name" value="PHOSPHAGEN_KINASE"/>
    <property type="match status" value="1"/>
</dbReference>
<dbReference type="PANTHER" id="PTHR11547:SF38">
    <property type="entry name" value="ARGININE KINASE 1-RELATED"/>
    <property type="match status" value="1"/>
</dbReference>
<dbReference type="GO" id="GO:0005524">
    <property type="term" value="F:ATP binding"/>
    <property type="evidence" value="ECO:0007669"/>
    <property type="project" value="UniProtKB-UniRule"/>
</dbReference>
<comment type="caution">
    <text evidence="9">The sequence shown here is derived from an EMBL/GenBank/DDBJ whole genome shotgun (WGS) entry which is preliminary data.</text>
</comment>
<dbReference type="InterPro" id="IPR014746">
    <property type="entry name" value="Gln_synth/guanido_kin_cat_dom"/>
</dbReference>
<feature type="binding site" evidence="5">
    <location>
        <begin position="77"/>
        <end position="82"/>
    </location>
    <ligand>
        <name>ATP</name>
        <dbReference type="ChEBI" id="CHEBI:30616"/>
    </ligand>
</feature>
<comment type="caution">
    <text evidence="5">Lacks conserved residue(s) required for the propagation of feature annotation.</text>
</comment>
<evidence type="ECO:0000259" key="8">
    <source>
        <dbReference type="PROSITE" id="PS51510"/>
    </source>
</evidence>
<reference evidence="9 10" key="1">
    <citation type="submission" date="2024-04" db="EMBL/GenBank/DDBJ databases">
        <authorList>
            <consortium name="Genoscope - CEA"/>
            <person name="William W."/>
        </authorList>
    </citation>
    <scope>NUCLEOTIDE SEQUENCE [LARGE SCALE GENOMIC DNA]</scope>
</reference>
<feature type="domain" description="Phosphagen kinase C-terminal" evidence="8">
    <location>
        <begin position="1"/>
        <end position="124"/>
    </location>
</feature>
<dbReference type="InterPro" id="IPR022414">
    <property type="entry name" value="ATP-guanido_PTrfase_cat"/>
</dbReference>
<feature type="binding site" evidence="5">
    <location>
        <begin position="49"/>
        <end position="53"/>
    </location>
    <ligand>
        <name>ATP</name>
        <dbReference type="ChEBI" id="CHEBI:30616"/>
    </ligand>
</feature>
<evidence type="ECO:0000313" key="10">
    <source>
        <dbReference type="Proteomes" id="UP001497497"/>
    </source>
</evidence>
<evidence type="ECO:0000256" key="4">
    <source>
        <dbReference type="ARBA" id="ARBA00022840"/>
    </source>
</evidence>
<dbReference type="Pfam" id="PF00217">
    <property type="entry name" value="ATP-gua_Ptrans"/>
    <property type="match status" value="1"/>
</dbReference>